<sequence length="389" mass="42307">MKYSALGLGAAALIAPSSAFLIPSTADGVTGPFADQELSLVDPQNQLLTLDCNNCAFAGSADEDDDSVWVQGIENALLLNFSVVDGYSVELNGARLYPPTDLPQPIPVTQVRSDVSLTDIRANAAKYGEHPLRISGYALEIDPSVSSSEGAELIPMTFQIASLEGRPVDVSALDVKLMKLPDGEIQILPVTAAAPLTSIEPPQQDDEACRDWPVLCKWRSIISDRIQDMKTSIEKGIPKGCMKGHHHGDMPHHPPAPEDMEPAADDERPHDHHHGPHHGPHGIMRHHRDGPIAHFFGVLGRIMVPIFIGIAFGALTYATGWLVGCVVAYIWLRVQARRNGGYNRIALDEEEVLAKEVGAVEIPAEEPPLYSEKEVVPEPEAEAEQREQH</sequence>
<gene>
    <name evidence="5" type="ORF">K452DRAFT_79758</name>
</gene>
<feature type="compositionally biased region" description="Basic and acidic residues" evidence="1">
    <location>
        <begin position="247"/>
        <end position="256"/>
    </location>
</feature>
<feature type="region of interest" description="Disordered" evidence="1">
    <location>
        <begin position="364"/>
        <end position="389"/>
    </location>
</feature>
<feature type="signal peptide" evidence="3">
    <location>
        <begin position="1"/>
        <end position="19"/>
    </location>
</feature>
<keyword evidence="2" id="KW-1133">Transmembrane helix</keyword>
<evidence type="ECO:0000259" key="4">
    <source>
        <dbReference type="Pfam" id="PF24854"/>
    </source>
</evidence>
<reference evidence="5" key="1">
    <citation type="journal article" date="2020" name="Stud. Mycol.">
        <title>101 Dothideomycetes genomes: a test case for predicting lifestyles and emergence of pathogens.</title>
        <authorList>
            <person name="Haridas S."/>
            <person name="Albert R."/>
            <person name="Binder M."/>
            <person name="Bloem J."/>
            <person name="Labutti K."/>
            <person name="Salamov A."/>
            <person name="Andreopoulos B."/>
            <person name="Baker S."/>
            <person name="Barry K."/>
            <person name="Bills G."/>
            <person name="Bluhm B."/>
            <person name="Cannon C."/>
            <person name="Castanera R."/>
            <person name="Culley D."/>
            <person name="Daum C."/>
            <person name="Ezra D."/>
            <person name="Gonzalez J."/>
            <person name="Henrissat B."/>
            <person name="Kuo A."/>
            <person name="Liang C."/>
            <person name="Lipzen A."/>
            <person name="Lutzoni F."/>
            <person name="Magnuson J."/>
            <person name="Mondo S."/>
            <person name="Nolan M."/>
            <person name="Ohm R."/>
            <person name="Pangilinan J."/>
            <person name="Park H.-J."/>
            <person name="Ramirez L."/>
            <person name="Alfaro M."/>
            <person name="Sun H."/>
            <person name="Tritt A."/>
            <person name="Yoshinaga Y."/>
            <person name="Zwiers L.-H."/>
            <person name="Turgeon B."/>
            <person name="Goodwin S."/>
            <person name="Spatafora J."/>
            <person name="Crous P."/>
            <person name="Grigoriev I."/>
        </authorList>
    </citation>
    <scope>NUCLEOTIDE SEQUENCE</scope>
    <source>
        <strain evidence="5">CBS 121167</strain>
    </source>
</reference>
<dbReference type="GeneID" id="54304668"/>
<evidence type="ECO:0000256" key="1">
    <source>
        <dbReference type="SAM" id="MobiDB-lite"/>
    </source>
</evidence>
<feature type="compositionally biased region" description="Basic residues" evidence="1">
    <location>
        <begin position="271"/>
        <end position="286"/>
    </location>
</feature>
<evidence type="ECO:0000313" key="6">
    <source>
        <dbReference type="Proteomes" id="UP000799438"/>
    </source>
</evidence>
<dbReference type="AlphaFoldDB" id="A0A6A6B713"/>
<feature type="chain" id="PRO_5025575864" description="DUF7728 domain-containing protein" evidence="3">
    <location>
        <begin position="20"/>
        <end position="389"/>
    </location>
</feature>
<keyword evidence="2" id="KW-0812">Transmembrane</keyword>
<keyword evidence="6" id="KW-1185">Reference proteome</keyword>
<dbReference type="Proteomes" id="UP000799438">
    <property type="component" value="Unassembled WGS sequence"/>
</dbReference>
<dbReference type="PANTHER" id="PTHR40622">
    <property type="match status" value="1"/>
</dbReference>
<name>A0A6A6B713_9PEZI</name>
<dbReference type="PANTHER" id="PTHR40622:SF1">
    <property type="match status" value="1"/>
</dbReference>
<dbReference type="Pfam" id="PF24854">
    <property type="entry name" value="DUF7728"/>
    <property type="match status" value="1"/>
</dbReference>
<dbReference type="OrthoDB" id="5409353at2759"/>
<evidence type="ECO:0000256" key="3">
    <source>
        <dbReference type="SAM" id="SignalP"/>
    </source>
</evidence>
<keyword evidence="3" id="KW-0732">Signal</keyword>
<organism evidence="5 6">
    <name type="scientific">Aplosporella prunicola CBS 121167</name>
    <dbReference type="NCBI Taxonomy" id="1176127"/>
    <lineage>
        <taxon>Eukaryota</taxon>
        <taxon>Fungi</taxon>
        <taxon>Dikarya</taxon>
        <taxon>Ascomycota</taxon>
        <taxon>Pezizomycotina</taxon>
        <taxon>Dothideomycetes</taxon>
        <taxon>Dothideomycetes incertae sedis</taxon>
        <taxon>Botryosphaeriales</taxon>
        <taxon>Aplosporellaceae</taxon>
        <taxon>Aplosporella</taxon>
    </lineage>
</organism>
<protein>
    <recommendedName>
        <fullName evidence="4">DUF7728 domain-containing protein</fullName>
    </recommendedName>
</protein>
<feature type="domain" description="DUF7728" evidence="4">
    <location>
        <begin position="44"/>
        <end position="188"/>
    </location>
</feature>
<evidence type="ECO:0000256" key="2">
    <source>
        <dbReference type="SAM" id="Phobius"/>
    </source>
</evidence>
<proteinExistence type="predicted"/>
<feature type="region of interest" description="Disordered" evidence="1">
    <location>
        <begin position="244"/>
        <end position="286"/>
    </location>
</feature>
<dbReference type="EMBL" id="ML995494">
    <property type="protein sequence ID" value="KAF2139024.1"/>
    <property type="molecule type" value="Genomic_DNA"/>
</dbReference>
<accession>A0A6A6B713</accession>
<feature type="transmembrane region" description="Helical" evidence="2">
    <location>
        <begin position="306"/>
        <end position="332"/>
    </location>
</feature>
<keyword evidence="2" id="KW-0472">Membrane</keyword>
<dbReference type="RefSeq" id="XP_033394737.1">
    <property type="nucleotide sequence ID" value="XM_033547161.1"/>
</dbReference>
<evidence type="ECO:0000313" key="5">
    <source>
        <dbReference type="EMBL" id="KAF2139024.1"/>
    </source>
</evidence>
<dbReference type="InterPro" id="IPR056145">
    <property type="entry name" value="DUF7728"/>
</dbReference>